<accession>A0A511YHI3</accession>
<dbReference type="RefSeq" id="WP_146939547.1">
    <property type="nucleotide sequence ID" value="NZ_BJYJ01000001.1"/>
</dbReference>
<keyword evidence="1" id="KW-0732">Signal</keyword>
<comment type="caution">
    <text evidence="2">The sequence shown here is derived from an EMBL/GenBank/DDBJ whole genome shotgun (WGS) entry which is preliminary data.</text>
</comment>
<evidence type="ECO:0000313" key="3">
    <source>
        <dbReference type="Proteomes" id="UP000321863"/>
    </source>
</evidence>
<dbReference type="OrthoDB" id="1263817at2"/>
<dbReference type="EMBL" id="BJYJ01000001">
    <property type="protein sequence ID" value="GEN74661.1"/>
    <property type="molecule type" value="Genomic_DNA"/>
</dbReference>
<protein>
    <submittedName>
        <fullName evidence="2">Uncharacterized protein</fullName>
    </submittedName>
</protein>
<organism evidence="2 3">
    <name type="scientific">Chryseobacterium hagamense</name>
    <dbReference type="NCBI Taxonomy" id="395935"/>
    <lineage>
        <taxon>Bacteria</taxon>
        <taxon>Pseudomonadati</taxon>
        <taxon>Bacteroidota</taxon>
        <taxon>Flavobacteriia</taxon>
        <taxon>Flavobacteriales</taxon>
        <taxon>Weeksellaceae</taxon>
        <taxon>Chryseobacterium group</taxon>
        <taxon>Chryseobacterium</taxon>
    </lineage>
</organism>
<sequence length="106" mass="11773">MKKIILLAGILIAGAVSANTISAKYESNGKSENTKESFSKEKKEVVSKSKNKITLKSKATKRVQCATVVVTCTSAYTCQDWTPQQWYNWGVQIQSNYCMVDSPFNP</sequence>
<evidence type="ECO:0000313" key="2">
    <source>
        <dbReference type="EMBL" id="GEN74661.1"/>
    </source>
</evidence>
<feature type="signal peptide" evidence="1">
    <location>
        <begin position="1"/>
        <end position="18"/>
    </location>
</feature>
<evidence type="ECO:0000256" key="1">
    <source>
        <dbReference type="SAM" id="SignalP"/>
    </source>
</evidence>
<gene>
    <name evidence="2" type="ORF">CHA01nite_04010</name>
</gene>
<dbReference type="Proteomes" id="UP000321863">
    <property type="component" value="Unassembled WGS sequence"/>
</dbReference>
<keyword evidence="3" id="KW-1185">Reference proteome</keyword>
<reference evidence="2 3" key="1">
    <citation type="submission" date="2019-07" db="EMBL/GenBank/DDBJ databases">
        <title>Whole genome shotgun sequence of Chryseobacterium hagamense NBRC 105253.</title>
        <authorList>
            <person name="Hosoyama A."/>
            <person name="Uohara A."/>
            <person name="Ohji S."/>
            <person name="Ichikawa N."/>
        </authorList>
    </citation>
    <scope>NUCLEOTIDE SEQUENCE [LARGE SCALE GENOMIC DNA]</scope>
    <source>
        <strain evidence="2 3">NBRC 105253</strain>
    </source>
</reference>
<proteinExistence type="predicted"/>
<name>A0A511YHI3_9FLAO</name>
<dbReference type="AlphaFoldDB" id="A0A511YHI3"/>
<feature type="chain" id="PRO_5021702200" evidence="1">
    <location>
        <begin position="19"/>
        <end position="106"/>
    </location>
</feature>